<reference evidence="6 7" key="1">
    <citation type="submission" date="2020-07" db="EMBL/GenBank/DDBJ databases">
        <title>Sequencing the genomes of 1000 actinobacteria strains.</title>
        <authorList>
            <person name="Klenk H.-P."/>
        </authorList>
    </citation>
    <scope>NUCLEOTIDE SEQUENCE [LARGE SCALE GENOMIC DNA]</scope>
    <source>
        <strain evidence="6 7">DSM 45975</strain>
    </source>
</reference>
<evidence type="ECO:0000259" key="5">
    <source>
        <dbReference type="PROSITE" id="PS50977"/>
    </source>
</evidence>
<sequence>MVTASERGREVRRKLLNAALELVPELGWNAVSTRALAERAGVAPGLVHYHFSSLQAVLREAAVGEMRRTLGAAIPEFERAGTPADGIGMMLESLDAYSGDDPASLMFTEAYLVSARDEELRGELAGLLAEFRDGLARWLGEHGQGSPVETASVLAAAVDGVLLHRPLNPALTSSAVAPVLRRILGPDIEGEEHR</sequence>
<name>A0A839DV94_9PSEU</name>
<evidence type="ECO:0000256" key="2">
    <source>
        <dbReference type="ARBA" id="ARBA00023125"/>
    </source>
</evidence>
<evidence type="ECO:0000256" key="4">
    <source>
        <dbReference type="PROSITE-ProRule" id="PRU00335"/>
    </source>
</evidence>
<dbReference type="PANTHER" id="PTHR30055">
    <property type="entry name" value="HTH-TYPE TRANSCRIPTIONAL REGULATOR RUTR"/>
    <property type="match status" value="1"/>
</dbReference>
<dbReference type="PROSITE" id="PS50977">
    <property type="entry name" value="HTH_TETR_2"/>
    <property type="match status" value="1"/>
</dbReference>
<keyword evidence="1" id="KW-0805">Transcription regulation</keyword>
<dbReference type="InterPro" id="IPR036271">
    <property type="entry name" value="Tet_transcr_reg_TetR-rel_C_sf"/>
</dbReference>
<feature type="DNA-binding region" description="H-T-H motif" evidence="4">
    <location>
        <begin position="32"/>
        <end position="51"/>
    </location>
</feature>
<evidence type="ECO:0000256" key="1">
    <source>
        <dbReference type="ARBA" id="ARBA00023015"/>
    </source>
</evidence>
<dbReference type="PRINTS" id="PR00455">
    <property type="entry name" value="HTHTETR"/>
</dbReference>
<dbReference type="EMBL" id="JACGWZ010000001">
    <property type="protein sequence ID" value="MBA8822738.1"/>
    <property type="molecule type" value="Genomic_DNA"/>
</dbReference>
<dbReference type="GO" id="GO:0000976">
    <property type="term" value="F:transcription cis-regulatory region binding"/>
    <property type="evidence" value="ECO:0007669"/>
    <property type="project" value="TreeGrafter"/>
</dbReference>
<gene>
    <name evidence="6" type="ORF">FHX42_000067</name>
</gene>
<keyword evidence="2 4" id="KW-0238">DNA-binding</keyword>
<dbReference type="InterPro" id="IPR041583">
    <property type="entry name" value="TetR_C_31"/>
</dbReference>
<protein>
    <submittedName>
        <fullName evidence="6">AcrR family transcriptional regulator</fullName>
    </submittedName>
</protein>
<accession>A0A839DV94</accession>
<dbReference type="AlphaFoldDB" id="A0A839DV94"/>
<comment type="caution">
    <text evidence="6">The sequence shown here is derived from an EMBL/GenBank/DDBJ whole genome shotgun (WGS) entry which is preliminary data.</text>
</comment>
<dbReference type="PANTHER" id="PTHR30055:SF234">
    <property type="entry name" value="HTH-TYPE TRANSCRIPTIONAL REGULATOR BETI"/>
    <property type="match status" value="1"/>
</dbReference>
<dbReference type="InterPro" id="IPR050109">
    <property type="entry name" value="HTH-type_TetR-like_transc_reg"/>
</dbReference>
<dbReference type="Pfam" id="PF17940">
    <property type="entry name" value="TetR_C_31"/>
    <property type="match status" value="1"/>
</dbReference>
<dbReference type="Pfam" id="PF00440">
    <property type="entry name" value="TetR_N"/>
    <property type="match status" value="1"/>
</dbReference>
<dbReference type="GO" id="GO:0003700">
    <property type="term" value="F:DNA-binding transcription factor activity"/>
    <property type="evidence" value="ECO:0007669"/>
    <property type="project" value="TreeGrafter"/>
</dbReference>
<keyword evidence="3" id="KW-0804">Transcription</keyword>
<evidence type="ECO:0000313" key="6">
    <source>
        <dbReference type="EMBL" id="MBA8822738.1"/>
    </source>
</evidence>
<dbReference type="RefSeq" id="WP_182542093.1">
    <property type="nucleotide sequence ID" value="NZ_JACGWZ010000001.1"/>
</dbReference>
<dbReference type="Proteomes" id="UP000569329">
    <property type="component" value="Unassembled WGS sequence"/>
</dbReference>
<proteinExistence type="predicted"/>
<organism evidence="6 7">
    <name type="scientific">Halosaccharopolyspora lacisalsi</name>
    <dbReference type="NCBI Taxonomy" id="1000566"/>
    <lineage>
        <taxon>Bacteria</taxon>
        <taxon>Bacillati</taxon>
        <taxon>Actinomycetota</taxon>
        <taxon>Actinomycetes</taxon>
        <taxon>Pseudonocardiales</taxon>
        <taxon>Pseudonocardiaceae</taxon>
        <taxon>Halosaccharopolyspora</taxon>
    </lineage>
</organism>
<dbReference type="SUPFAM" id="SSF46689">
    <property type="entry name" value="Homeodomain-like"/>
    <property type="match status" value="1"/>
</dbReference>
<dbReference type="SUPFAM" id="SSF48498">
    <property type="entry name" value="Tetracyclin repressor-like, C-terminal domain"/>
    <property type="match status" value="1"/>
</dbReference>
<dbReference type="InterPro" id="IPR001647">
    <property type="entry name" value="HTH_TetR"/>
</dbReference>
<keyword evidence="7" id="KW-1185">Reference proteome</keyword>
<evidence type="ECO:0000256" key="3">
    <source>
        <dbReference type="ARBA" id="ARBA00023163"/>
    </source>
</evidence>
<feature type="domain" description="HTH tetR-type" evidence="5">
    <location>
        <begin position="9"/>
        <end position="69"/>
    </location>
</feature>
<dbReference type="InterPro" id="IPR009057">
    <property type="entry name" value="Homeodomain-like_sf"/>
</dbReference>
<dbReference type="Gene3D" id="1.10.357.10">
    <property type="entry name" value="Tetracycline Repressor, domain 2"/>
    <property type="match status" value="1"/>
</dbReference>
<evidence type="ECO:0000313" key="7">
    <source>
        <dbReference type="Proteomes" id="UP000569329"/>
    </source>
</evidence>